<feature type="non-terminal residue" evidence="1">
    <location>
        <position position="56"/>
    </location>
</feature>
<accession>A0A699ZS40</accession>
<organism evidence="1 2">
    <name type="scientific">Haematococcus lacustris</name>
    <name type="common">Green alga</name>
    <name type="synonym">Haematococcus pluvialis</name>
    <dbReference type="NCBI Taxonomy" id="44745"/>
    <lineage>
        <taxon>Eukaryota</taxon>
        <taxon>Viridiplantae</taxon>
        <taxon>Chlorophyta</taxon>
        <taxon>core chlorophytes</taxon>
        <taxon>Chlorophyceae</taxon>
        <taxon>CS clade</taxon>
        <taxon>Chlamydomonadales</taxon>
        <taxon>Haematococcaceae</taxon>
        <taxon>Haematococcus</taxon>
    </lineage>
</organism>
<proteinExistence type="predicted"/>
<evidence type="ECO:0000313" key="2">
    <source>
        <dbReference type="Proteomes" id="UP000485058"/>
    </source>
</evidence>
<dbReference type="EMBL" id="BLLF01001855">
    <property type="protein sequence ID" value="GFH21566.1"/>
    <property type="molecule type" value="Genomic_DNA"/>
</dbReference>
<reference evidence="1 2" key="1">
    <citation type="submission" date="2020-02" db="EMBL/GenBank/DDBJ databases">
        <title>Draft genome sequence of Haematococcus lacustris strain NIES-144.</title>
        <authorList>
            <person name="Morimoto D."/>
            <person name="Nakagawa S."/>
            <person name="Yoshida T."/>
            <person name="Sawayama S."/>
        </authorList>
    </citation>
    <scope>NUCLEOTIDE SEQUENCE [LARGE SCALE GENOMIC DNA]</scope>
    <source>
        <strain evidence="1 2">NIES-144</strain>
    </source>
</reference>
<evidence type="ECO:0000313" key="1">
    <source>
        <dbReference type="EMBL" id="GFH21566.1"/>
    </source>
</evidence>
<name>A0A699ZS40_HAELA</name>
<dbReference type="AlphaFoldDB" id="A0A699ZS40"/>
<feature type="non-terminal residue" evidence="1">
    <location>
        <position position="1"/>
    </location>
</feature>
<gene>
    <name evidence="1" type="ORF">HaLaN_18899</name>
</gene>
<protein>
    <submittedName>
        <fullName evidence="1">Uncharacterized protein</fullName>
    </submittedName>
</protein>
<keyword evidence="2" id="KW-1185">Reference proteome</keyword>
<sequence>MFEAAAVVAEHDNVQLSGPQSNAHCTPRHQGEPIGFVWLHRIVACGQSSSRPRLAQ</sequence>
<comment type="caution">
    <text evidence="1">The sequence shown here is derived from an EMBL/GenBank/DDBJ whole genome shotgun (WGS) entry which is preliminary data.</text>
</comment>
<dbReference type="Proteomes" id="UP000485058">
    <property type="component" value="Unassembled WGS sequence"/>
</dbReference>